<keyword evidence="4" id="KW-0378">Hydrolase</keyword>
<evidence type="ECO:0000256" key="1">
    <source>
        <dbReference type="ARBA" id="ARBA00004370"/>
    </source>
</evidence>
<dbReference type="Gene3D" id="1.10.8.60">
    <property type="match status" value="2"/>
</dbReference>
<dbReference type="SUPFAM" id="SSF52540">
    <property type="entry name" value="P-loop containing nucleoside triphosphate hydrolases"/>
    <property type="match status" value="2"/>
</dbReference>
<feature type="domain" description="AAA+ ATPase" evidence="10">
    <location>
        <begin position="1107"/>
        <end position="1240"/>
    </location>
</feature>
<dbReference type="InterPro" id="IPR029067">
    <property type="entry name" value="CDC48_domain_2-like_sf"/>
</dbReference>
<dbReference type="SMART" id="SM00382">
    <property type="entry name" value="AAA"/>
    <property type="match status" value="2"/>
</dbReference>
<dbReference type="GO" id="GO:0016558">
    <property type="term" value="P:protein import into peroxisome matrix"/>
    <property type="evidence" value="ECO:0007669"/>
    <property type="project" value="TreeGrafter"/>
</dbReference>
<dbReference type="Gene3D" id="3.40.50.300">
    <property type="entry name" value="P-loop containing nucleotide triphosphate hydrolases"/>
    <property type="match status" value="2"/>
</dbReference>
<dbReference type="InterPro" id="IPR003593">
    <property type="entry name" value="AAA+_ATPase"/>
</dbReference>
<dbReference type="GO" id="GO:0005778">
    <property type="term" value="C:peroxisomal membrane"/>
    <property type="evidence" value="ECO:0007669"/>
    <property type="project" value="TreeGrafter"/>
</dbReference>
<evidence type="ECO:0000313" key="11">
    <source>
        <dbReference type="EMBL" id="CAG6656630.1"/>
    </source>
</evidence>
<evidence type="ECO:0000256" key="9">
    <source>
        <dbReference type="SAM" id="MobiDB-lite"/>
    </source>
</evidence>
<dbReference type="InterPro" id="IPR027417">
    <property type="entry name" value="P-loop_NTPase"/>
</dbReference>
<dbReference type="PANTHER" id="PTHR23077">
    <property type="entry name" value="AAA-FAMILY ATPASE"/>
    <property type="match status" value="1"/>
</dbReference>
<dbReference type="InterPro" id="IPR050168">
    <property type="entry name" value="AAA_ATPase_domain"/>
</dbReference>
<evidence type="ECO:0000256" key="4">
    <source>
        <dbReference type="ARBA" id="ARBA00022801"/>
    </source>
</evidence>
<dbReference type="GO" id="GO:0005829">
    <property type="term" value="C:cytosol"/>
    <property type="evidence" value="ECO:0007669"/>
    <property type="project" value="TreeGrafter"/>
</dbReference>
<dbReference type="Gene3D" id="3.10.330.10">
    <property type="match status" value="1"/>
</dbReference>
<name>A0A8D8WFU8_9HEMI</name>
<dbReference type="Pfam" id="PF00004">
    <property type="entry name" value="AAA"/>
    <property type="match status" value="2"/>
</dbReference>
<proteinExistence type="inferred from homology"/>
<feature type="compositionally biased region" description="Polar residues" evidence="9">
    <location>
        <begin position="495"/>
        <end position="516"/>
    </location>
</feature>
<feature type="compositionally biased region" description="Basic and acidic residues" evidence="9">
    <location>
        <begin position="541"/>
        <end position="565"/>
    </location>
</feature>
<dbReference type="InterPro" id="IPR003960">
    <property type="entry name" value="ATPase_AAA_CS"/>
</dbReference>
<feature type="region of interest" description="Disordered" evidence="9">
    <location>
        <begin position="491"/>
        <end position="642"/>
    </location>
</feature>
<dbReference type="PROSITE" id="PS00674">
    <property type="entry name" value="AAA"/>
    <property type="match status" value="1"/>
</dbReference>
<protein>
    <recommendedName>
        <fullName evidence="8">Peroxisomal ATPase PEX1</fullName>
    </recommendedName>
    <alternativeName>
        <fullName evidence="7">Peroxin-1</fullName>
    </alternativeName>
</protein>
<sequence>MNMHELFIHVKRITGIIFARLWALLFVNKTIMKSYEAEVAFIKKFNCFVYVNEVLMKALKQRVKSENIHGKFHIVKNKKSFYATIKSNDSNKKEDVVYLNKKYANILGVKEKDKLHITTISPETSGEFLQKVYFHTSHEDYDKISSCIDKLETVIQKQVRCVGKNSRIPIWITERISVIFSIQTLEPEVDFGLLKDNTELHYEPSDIIEKSDDNNNMFEGLVRDYFHSKQRSSVPGFAAQPKYARICSLDSLKLNIPEQFQMIKHASCVYVRKEFESYQFKKNKGIWPVLSFHQINFKNDAETDAGFCSHIYELDEIERELYLEKSRQENKSKHAEGNGNTTKCYNESGSASDSGPFDNKSTDTTDAVITNTECETNSKDENVSTKMNESHSNGDESMSIDGSITNTSIIHEPNLKKDDHLPTSMNESNSSNMSIEENLHTTIHEPYSKLEETKSFDVRKSTDTYEKHFKGKNKSLNENVENIIQKVLAEEDENIPSSAQETVANVDESTSTTIHNTDSKNEEEEKDKSSHENIPTTIQETEAKKDESTSTDSKDGKKEKVKSSHENISTAAHESDSNKGLDDITHPRTQNYETNSEVHDDSQCSVEIMKSKDETNPKTEENKTENESYSKASTPDTDDSDVEFSSVYEPLLLVYMDRQLLKELNLSVGTKFTISNYKENYQCQKVILHVRAAEMRSKNLKPKDIDDEFLRHNRVHSSSPRKQLILNQNSILKLKIQSESIPVRIELVPSTVKYCLYDGKIKHQVVMGDEQNDSGNRRPVELDYTNYTPVSTENLFLDHLNDTLSSILTQIRTSLTSYHIYKDNILVIGPEGCGKTTLCRALQEQLYNDYGPDSISCQVIDCKTMKNKISNVIEKTLRDILSKASYMEPACLILDDIDVLCSINKETLDANATVHSNKVCSLFVSLIHEFQHNSNLIILGVTSSKDIIKSTRAGLLFSHCFTLPSLDLNCRSLLLENLIQSKLNTKYFDSNSIDLNKLSKLCEGYSIQDMCDIVDKALFHYLHNTVDPIDLKEPSSQESIQPFSNQDLEMAFHSHVPLALKGINTDIVEKITFHNVGGLKSAKQLLIETLVWPSMYPALFSQCPLKPQSGILLYGAPGTGKTLLASAISGECGLKFISIKGPELFSKFIGESEEGVRNIFNRARSIKPCILFFDEFDSLAAKRGNDSTGVKDRVVNQLLTELDGVEGLDGVYVVGATSRPDIIDPALLRPGRLGASVNCTMPDLKEREEILSVLIQKTKRNDDLDLTEIARRTERFTGADLWGVLCSAQMIRQDKESTPMFQESEEDPEITQADLLEALEDTKPSLSPLDSLKYAKIYDDFANSKGLSSEDMKKQKVISA</sequence>
<dbReference type="GO" id="GO:0005524">
    <property type="term" value="F:ATP binding"/>
    <property type="evidence" value="ECO:0007669"/>
    <property type="project" value="UniProtKB-KW"/>
</dbReference>
<evidence type="ECO:0000256" key="5">
    <source>
        <dbReference type="ARBA" id="ARBA00022840"/>
    </source>
</evidence>
<keyword evidence="6" id="KW-0472">Membrane</keyword>
<feature type="region of interest" description="Disordered" evidence="9">
    <location>
        <begin position="328"/>
        <end position="399"/>
    </location>
</feature>
<comment type="subcellular location">
    <subcellularLocation>
        <location evidence="1">Membrane</location>
    </subcellularLocation>
</comment>
<feature type="domain" description="AAA+ ATPase" evidence="10">
    <location>
        <begin position="821"/>
        <end position="966"/>
    </location>
</feature>
<dbReference type="Pfam" id="PF09262">
    <property type="entry name" value="PEX-1N"/>
    <property type="match status" value="1"/>
</dbReference>
<dbReference type="GO" id="GO:0016887">
    <property type="term" value="F:ATP hydrolysis activity"/>
    <property type="evidence" value="ECO:0007669"/>
    <property type="project" value="InterPro"/>
</dbReference>
<dbReference type="InterPro" id="IPR003959">
    <property type="entry name" value="ATPase_AAA_core"/>
</dbReference>
<feature type="compositionally biased region" description="Polar residues" evidence="9">
    <location>
        <begin position="338"/>
        <end position="353"/>
    </location>
</feature>
<comment type="similarity">
    <text evidence="2">Belongs to the AAA ATPase family.</text>
</comment>
<keyword evidence="5" id="KW-0067">ATP-binding</keyword>
<dbReference type="EMBL" id="HBUF01185479">
    <property type="protein sequence ID" value="CAG6656630.1"/>
    <property type="molecule type" value="Transcribed_RNA"/>
</dbReference>
<keyword evidence="3" id="KW-0547">Nucleotide-binding</keyword>
<accession>A0A8D8WFU8</accession>
<evidence type="ECO:0000256" key="2">
    <source>
        <dbReference type="ARBA" id="ARBA00006914"/>
    </source>
</evidence>
<dbReference type="FunFam" id="3.40.50.300:FF:000149">
    <property type="entry name" value="Nuclear valosin-containing protein-like"/>
    <property type="match status" value="1"/>
</dbReference>
<feature type="compositionally biased region" description="Basic and acidic residues" evidence="9">
    <location>
        <begin position="376"/>
        <end position="394"/>
    </location>
</feature>
<dbReference type="SUPFAM" id="SSF54585">
    <property type="entry name" value="Cdc48 domain 2-like"/>
    <property type="match status" value="1"/>
</dbReference>
<feature type="compositionally biased region" description="Basic and acidic residues" evidence="9">
    <location>
        <begin position="573"/>
        <end position="586"/>
    </location>
</feature>
<reference evidence="11" key="1">
    <citation type="submission" date="2021-05" db="EMBL/GenBank/DDBJ databases">
        <authorList>
            <person name="Alioto T."/>
            <person name="Alioto T."/>
            <person name="Gomez Garrido J."/>
        </authorList>
    </citation>
    <scope>NUCLEOTIDE SEQUENCE</scope>
</reference>
<dbReference type="InterPro" id="IPR015342">
    <property type="entry name" value="PEX1-N_C-lobe"/>
</dbReference>
<organism evidence="11">
    <name type="scientific">Cacopsylla melanoneura</name>
    <dbReference type="NCBI Taxonomy" id="428564"/>
    <lineage>
        <taxon>Eukaryota</taxon>
        <taxon>Metazoa</taxon>
        <taxon>Ecdysozoa</taxon>
        <taxon>Arthropoda</taxon>
        <taxon>Hexapoda</taxon>
        <taxon>Insecta</taxon>
        <taxon>Pterygota</taxon>
        <taxon>Neoptera</taxon>
        <taxon>Paraneoptera</taxon>
        <taxon>Hemiptera</taxon>
        <taxon>Sternorrhyncha</taxon>
        <taxon>Psylloidea</taxon>
        <taxon>Psyllidae</taxon>
        <taxon>Psyllinae</taxon>
        <taxon>Cacopsylla</taxon>
    </lineage>
</organism>
<feature type="compositionally biased region" description="Basic and acidic residues" evidence="9">
    <location>
        <begin position="609"/>
        <end position="628"/>
    </location>
</feature>
<evidence type="ECO:0000259" key="10">
    <source>
        <dbReference type="SMART" id="SM00382"/>
    </source>
</evidence>
<evidence type="ECO:0000256" key="3">
    <source>
        <dbReference type="ARBA" id="ARBA00022741"/>
    </source>
</evidence>
<evidence type="ECO:0000256" key="6">
    <source>
        <dbReference type="ARBA" id="ARBA00023136"/>
    </source>
</evidence>
<evidence type="ECO:0000256" key="8">
    <source>
        <dbReference type="ARBA" id="ARBA00034532"/>
    </source>
</evidence>
<evidence type="ECO:0000256" key="7">
    <source>
        <dbReference type="ARBA" id="ARBA00032509"/>
    </source>
</evidence>
<feature type="compositionally biased region" description="Polar residues" evidence="9">
    <location>
        <begin position="362"/>
        <end position="375"/>
    </location>
</feature>
<dbReference type="PANTHER" id="PTHR23077:SF12">
    <property type="entry name" value="PEROXISOMAL ATPASE PEX1"/>
    <property type="match status" value="1"/>
</dbReference>